<dbReference type="Proteomes" id="UP001219009">
    <property type="component" value="Chromosome"/>
</dbReference>
<evidence type="ECO:0000313" key="1">
    <source>
        <dbReference type="EMBL" id="WEB55070.1"/>
    </source>
</evidence>
<evidence type="ECO:0000313" key="2">
    <source>
        <dbReference type="Proteomes" id="UP001219009"/>
    </source>
</evidence>
<dbReference type="AlphaFoldDB" id="A0AAX3NI29"/>
<proteinExistence type="predicted"/>
<reference evidence="1" key="1">
    <citation type="submission" date="2023-02" db="EMBL/GenBank/DDBJ databases">
        <authorList>
            <person name="Whidbey C."/>
        </authorList>
    </citation>
    <scope>NUCLEOTIDE SEQUENCE</scope>
    <source>
        <strain evidence="1">VSI11</strain>
    </source>
</reference>
<accession>A0AAX3NI29</accession>
<name>A0AAX3NI29_BIFBR</name>
<dbReference type="EMBL" id="CP118083">
    <property type="protein sequence ID" value="WEB55070.1"/>
    <property type="molecule type" value="Genomic_DNA"/>
</dbReference>
<protein>
    <submittedName>
        <fullName evidence="1">Uncharacterized protein</fullName>
    </submittedName>
</protein>
<organism evidence="1 2">
    <name type="scientific">Bifidobacterium breve</name>
    <dbReference type="NCBI Taxonomy" id="1685"/>
    <lineage>
        <taxon>Bacteria</taxon>
        <taxon>Bacillati</taxon>
        <taxon>Actinomycetota</taxon>
        <taxon>Actinomycetes</taxon>
        <taxon>Bifidobacteriales</taxon>
        <taxon>Bifidobacteriaceae</taxon>
        <taxon>Bifidobacterium</taxon>
    </lineage>
</organism>
<sequence>MTSNHVSSSVLASSSRAESCARIAWNFQRGESGRGSLMSRWITSTSVASALPLFSRIVRYFELAELMAGMSPKCLAS</sequence>
<gene>
    <name evidence="1" type="ORF">PUW55_01370</name>
</gene>
<dbReference type="RefSeq" id="WP_052828835.1">
    <property type="nucleotide sequence ID" value="NZ_CP021391.1"/>
</dbReference>